<sequence length="177" mass="19514">MVTPILLVIPLVFAASTLAKPSSTIRELVKWVPFSEITDTTNLIAGGYEQGLTNYVARGKVAHEYKVPQWAPGKFKFNQEAYNVRIAFKGKEYVESNFEVLTGPPGATSWVAPTSLKSEPIRAGNDPATLKFLYICQARVNGLLMIGKADDPNNDCHIPFDGTEHKSTVDFKLLVEN</sequence>
<protein>
    <submittedName>
        <fullName evidence="2">Uncharacterized protein</fullName>
    </submittedName>
</protein>
<dbReference type="Proteomes" id="UP000094527">
    <property type="component" value="Unassembled WGS sequence"/>
</dbReference>
<organism evidence="2 3">
    <name type="scientific">Orchesella cincta</name>
    <name type="common">Springtail</name>
    <name type="synonym">Podura cincta</name>
    <dbReference type="NCBI Taxonomy" id="48709"/>
    <lineage>
        <taxon>Eukaryota</taxon>
        <taxon>Metazoa</taxon>
        <taxon>Ecdysozoa</taxon>
        <taxon>Arthropoda</taxon>
        <taxon>Hexapoda</taxon>
        <taxon>Collembola</taxon>
        <taxon>Entomobryomorpha</taxon>
        <taxon>Entomobryoidea</taxon>
        <taxon>Orchesellidae</taxon>
        <taxon>Orchesellinae</taxon>
        <taxon>Orchesella</taxon>
    </lineage>
</organism>
<dbReference type="AlphaFoldDB" id="A0A1D2MJJ3"/>
<comment type="caution">
    <text evidence="2">The sequence shown here is derived from an EMBL/GenBank/DDBJ whole genome shotgun (WGS) entry which is preliminary data.</text>
</comment>
<gene>
    <name evidence="2" type="ORF">Ocin01_13511</name>
</gene>
<reference evidence="2 3" key="1">
    <citation type="journal article" date="2016" name="Genome Biol. Evol.">
        <title>Gene Family Evolution Reflects Adaptation to Soil Environmental Stressors in the Genome of the Collembolan Orchesella cincta.</title>
        <authorList>
            <person name="Faddeeva-Vakhrusheva A."/>
            <person name="Derks M.F."/>
            <person name="Anvar S.Y."/>
            <person name="Agamennone V."/>
            <person name="Suring W."/>
            <person name="Smit S."/>
            <person name="van Straalen N.M."/>
            <person name="Roelofs D."/>
        </authorList>
    </citation>
    <scope>NUCLEOTIDE SEQUENCE [LARGE SCALE GENOMIC DNA]</scope>
    <source>
        <tissue evidence="2">Mixed pool</tissue>
    </source>
</reference>
<evidence type="ECO:0000313" key="3">
    <source>
        <dbReference type="Proteomes" id="UP000094527"/>
    </source>
</evidence>
<feature type="chain" id="PRO_5008904126" evidence="1">
    <location>
        <begin position="20"/>
        <end position="177"/>
    </location>
</feature>
<name>A0A1D2MJJ3_ORCCI</name>
<dbReference type="InterPro" id="IPR006616">
    <property type="entry name" value="DM9_repeat"/>
</dbReference>
<dbReference type="EMBL" id="LJIJ01001055">
    <property type="protein sequence ID" value="ODM93170.1"/>
    <property type="molecule type" value="Genomic_DNA"/>
</dbReference>
<feature type="signal peptide" evidence="1">
    <location>
        <begin position="1"/>
        <end position="19"/>
    </location>
</feature>
<dbReference type="Pfam" id="PF11901">
    <property type="entry name" value="DM9"/>
    <property type="match status" value="1"/>
</dbReference>
<evidence type="ECO:0000256" key="1">
    <source>
        <dbReference type="SAM" id="SignalP"/>
    </source>
</evidence>
<proteinExistence type="predicted"/>
<keyword evidence="3" id="KW-1185">Reference proteome</keyword>
<dbReference type="PANTHER" id="PTHR31649">
    <property type="entry name" value="AGAP009604-PA"/>
    <property type="match status" value="1"/>
</dbReference>
<keyword evidence="1" id="KW-0732">Signal</keyword>
<evidence type="ECO:0000313" key="2">
    <source>
        <dbReference type="EMBL" id="ODM93170.1"/>
    </source>
</evidence>
<dbReference type="PANTHER" id="PTHR31649:SF1">
    <property type="entry name" value="FARNESOIC ACID O-METHYL TRANSFERASE DOMAIN-CONTAINING PROTEIN"/>
    <property type="match status" value="1"/>
</dbReference>
<accession>A0A1D2MJJ3</accession>